<comment type="similarity">
    <text evidence="2 11 12">Belongs to the chorismate synthase family.</text>
</comment>
<feature type="binding site" evidence="11">
    <location>
        <position position="285"/>
    </location>
    <ligand>
        <name>FMN</name>
        <dbReference type="ChEBI" id="CHEBI:58210"/>
    </ligand>
</feature>
<dbReference type="GO" id="GO:0008652">
    <property type="term" value="P:amino acid biosynthetic process"/>
    <property type="evidence" value="ECO:0007669"/>
    <property type="project" value="UniProtKB-KW"/>
</dbReference>
<evidence type="ECO:0000313" key="13">
    <source>
        <dbReference type="EMBL" id="PAV06199.1"/>
    </source>
</evidence>
<comment type="caution">
    <text evidence="13">The sequence shown here is derived from an EMBL/GenBank/DDBJ whole genome shotgun (WGS) entry which is preliminary data.</text>
</comment>
<keyword evidence="14" id="KW-1185">Reference proteome</keyword>
<evidence type="ECO:0000256" key="12">
    <source>
        <dbReference type="RuleBase" id="RU000605"/>
    </source>
</evidence>
<evidence type="ECO:0000256" key="1">
    <source>
        <dbReference type="ARBA" id="ARBA00005044"/>
    </source>
</evidence>
<feature type="binding site" evidence="11">
    <location>
        <position position="48"/>
    </location>
    <ligand>
        <name>NADP(+)</name>
        <dbReference type="ChEBI" id="CHEBI:58349"/>
    </ligand>
</feature>
<dbReference type="RefSeq" id="WP_069584549.1">
    <property type="nucleotide sequence ID" value="NZ_LMVM01000001.1"/>
</dbReference>
<dbReference type="PROSITE" id="PS00787">
    <property type="entry name" value="CHORISMATE_SYNTHASE_1"/>
    <property type="match status" value="1"/>
</dbReference>
<organism evidence="13 14">
    <name type="scientific">Methanobacterium bryantii</name>
    <dbReference type="NCBI Taxonomy" id="2161"/>
    <lineage>
        <taxon>Archaea</taxon>
        <taxon>Methanobacteriati</taxon>
        <taxon>Methanobacteriota</taxon>
        <taxon>Methanomada group</taxon>
        <taxon>Methanobacteria</taxon>
        <taxon>Methanobacteriales</taxon>
        <taxon>Methanobacteriaceae</taxon>
        <taxon>Methanobacterium</taxon>
    </lineage>
</organism>
<feature type="binding site" evidence="11">
    <location>
        <begin position="125"/>
        <end position="127"/>
    </location>
    <ligand>
        <name>FMN</name>
        <dbReference type="ChEBI" id="CHEBI:58210"/>
    </ligand>
</feature>
<evidence type="ECO:0000256" key="8">
    <source>
        <dbReference type="ARBA" id="ARBA00022857"/>
    </source>
</evidence>
<comment type="pathway">
    <text evidence="1 11 12">Metabolic intermediate biosynthesis; chorismate biosynthesis; chorismate from D-erythrose 4-phosphate and phosphoenolpyruvate: step 7/7.</text>
</comment>
<feature type="binding site" evidence="11">
    <location>
        <position position="54"/>
    </location>
    <ligand>
        <name>NADP(+)</name>
        <dbReference type="ChEBI" id="CHEBI:58349"/>
    </ligand>
</feature>
<dbReference type="OrthoDB" id="33049at2157"/>
<keyword evidence="10 11" id="KW-0456">Lyase</keyword>
<evidence type="ECO:0000256" key="6">
    <source>
        <dbReference type="ARBA" id="ARBA00022643"/>
    </source>
</evidence>
<dbReference type="GO" id="GO:0005829">
    <property type="term" value="C:cytosol"/>
    <property type="evidence" value="ECO:0007669"/>
    <property type="project" value="TreeGrafter"/>
</dbReference>
<reference evidence="13 14" key="1">
    <citation type="journal article" date="2017" name="BMC Genomics">
        <title>Genomic analysis of methanogenic archaea reveals a shift towards energy conservation.</title>
        <authorList>
            <person name="Gilmore S.P."/>
            <person name="Henske J.K."/>
            <person name="Sexton J.A."/>
            <person name="Solomon K.V."/>
            <person name="Seppala S."/>
            <person name="Yoo J.I."/>
            <person name="Huyett L.M."/>
            <person name="Pressman A."/>
            <person name="Cogan J.Z."/>
            <person name="Kivenson V."/>
            <person name="Peng X."/>
            <person name="Tan Y."/>
            <person name="Valentine D.L."/>
            <person name="O'Malley M.A."/>
        </authorList>
    </citation>
    <scope>NUCLEOTIDE SEQUENCE [LARGE SCALE GENOMIC DNA]</scope>
    <source>
        <strain evidence="13 14">M.o.H.</strain>
    </source>
</reference>
<dbReference type="InterPro" id="IPR035904">
    <property type="entry name" value="Chorismate_synth_AroC_sf"/>
</dbReference>
<accession>A0A2A2H9Y1</accession>
<evidence type="ECO:0000256" key="5">
    <source>
        <dbReference type="ARBA" id="ARBA00022630"/>
    </source>
</evidence>
<dbReference type="PIRSF" id="PIRSF001456">
    <property type="entry name" value="Chorismate_synth"/>
    <property type="match status" value="1"/>
</dbReference>
<dbReference type="CDD" id="cd07304">
    <property type="entry name" value="Chorismate_synthase"/>
    <property type="match status" value="1"/>
</dbReference>
<dbReference type="AlphaFoldDB" id="A0A2A2H9Y1"/>
<comment type="catalytic activity">
    <reaction evidence="11 12">
        <text>5-O-(1-carboxyvinyl)-3-phosphoshikimate = chorismate + phosphate</text>
        <dbReference type="Rhea" id="RHEA:21020"/>
        <dbReference type="ChEBI" id="CHEBI:29748"/>
        <dbReference type="ChEBI" id="CHEBI:43474"/>
        <dbReference type="ChEBI" id="CHEBI:57701"/>
        <dbReference type="EC" id="4.2.3.5"/>
    </reaction>
</comment>
<evidence type="ECO:0000256" key="4">
    <source>
        <dbReference type="ARBA" id="ARBA00022605"/>
    </source>
</evidence>
<dbReference type="GO" id="GO:0004107">
    <property type="term" value="F:chorismate synthase activity"/>
    <property type="evidence" value="ECO:0007669"/>
    <property type="project" value="UniProtKB-UniRule"/>
</dbReference>
<keyword evidence="5 11" id="KW-0285">Flavoprotein</keyword>
<evidence type="ECO:0000313" key="14">
    <source>
        <dbReference type="Proteomes" id="UP000217784"/>
    </source>
</evidence>
<dbReference type="InterPro" id="IPR020541">
    <property type="entry name" value="Chorismate_synthase_CS"/>
</dbReference>
<dbReference type="EC" id="4.2.3.5" evidence="3 11"/>
<keyword evidence="9 11" id="KW-0057">Aromatic amino acid biosynthesis</keyword>
<name>A0A2A2H9Y1_METBR</name>
<feature type="binding site" evidence="11">
    <location>
        <begin position="300"/>
        <end position="304"/>
    </location>
    <ligand>
        <name>FMN</name>
        <dbReference type="ChEBI" id="CHEBI:58210"/>
    </ligand>
</feature>
<proteinExistence type="inferred from homology"/>
<dbReference type="NCBIfam" id="TIGR00033">
    <property type="entry name" value="aroC"/>
    <property type="match status" value="1"/>
</dbReference>
<dbReference type="SUPFAM" id="SSF103263">
    <property type="entry name" value="Chorismate synthase, AroC"/>
    <property type="match status" value="1"/>
</dbReference>
<evidence type="ECO:0000256" key="7">
    <source>
        <dbReference type="ARBA" id="ARBA00022827"/>
    </source>
</evidence>
<dbReference type="HAMAP" id="MF_00300">
    <property type="entry name" value="Chorismate_synth"/>
    <property type="match status" value="1"/>
</dbReference>
<dbReference type="PROSITE" id="PS00788">
    <property type="entry name" value="CHORISMATE_SYNTHASE_2"/>
    <property type="match status" value="1"/>
</dbReference>
<evidence type="ECO:0000256" key="10">
    <source>
        <dbReference type="ARBA" id="ARBA00023239"/>
    </source>
</evidence>
<dbReference type="UniPathway" id="UPA00053">
    <property type="reaction ID" value="UER00090"/>
</dbReference>
<comment type="caution">
    <text evidence="11">Lacks conserved residue(s) required for the propagation of feature annotation.</text>
</comment>
<feature type="binding site" evidence="11">
    <location>
        <position position="327"/>
    </location>
    <ligand>
        <name>FMN</name>
        <dbReference type="ChEBI" id="CHEBI:58210"/>
    </ligand>
</feature>
<dbReference type="GO" id="GO:0010181">
    <property type="term" value="F:FMN binding"/>
    <property type="evidence" value="ECO:0007669"/>
    <property type="project" value="TreeGrafter"/>
</dbReference>
<dbReference type="Pfam" id="PF01264">
    <property type="entry name" value="Chorismate_synt"/>
    <property type="match status" value="1"/>
</dbReference>
<keyword evidence="6 11" id="KW-0288">FMN</keyword>
<evidence type="ECO:0000256" key="11">
    <source>
        <dbReference type="HAMAP-Rule" id="MF_00300"/>
    </source>
</evidence>
<evidence type="ECO:0000256" key="9">
    <source>
        <dbReference type="ARBA" id="ARBA00023141"/>
    </source>
</evidence>
<dbReference type="GO" id="GO:0009423">
    <property type="term" value="P:chorismate biosynthetic process"/>
    <property type="evidence" value="ECO:0007669"/>
    <property type="project" value="UniProtKB-UniRule"/>
</dbReference>
<dbReference type="InterPro" id="IPR000453">
    <property type="entry name" value="Chorismate_synth"/>
</dbReference>
<dbReference type="Proteomes" id="UP000217784">
    <property type="component" value="Unassembled WGS sequence"/>
</dbReference>
<comment type="cofactor">
    <cofactor evidence="11 12">
        <name>FMNH2</name>
        <dbReference type="ChEBI" id="CHEBI:57618"/>
    </cofactor>
    <text evidence="11 12">Reduced FMN (FMNH(2)).</text>
</comment>
<dbReference type="NCBIfam" id="NF003793">
    <property type="entry name" value="PRK05382.1"/>
    <property type="match status" value="1"/>
</dbReference>
<gene>
    <name evidence="11" type="primary">aroC</name>
    <name evidence="13" type="ORF">ASJ80_15315</name>
</gene>
<comment type="function">
    <text evidence="11">Catalyzes the anti-1,4-elimination of the C-3 phosphate and the C-6 proR hydrogen from 5-enolpyruvylshikimate-3-phosphate (EPSP) to yield chorismate, which is the branch point compound that serves as the starting substrate for the three terminal pathways of aromatic amino acid biosynthesis. This reaction introduces a second double bond into the aromatic ring system.</text>
</comment>
<evidence type="ECO:0000256" key="3">
    <source>
        <dbReference type="ARBA" id="ARBA00013036"/>
    </source>
</evidence>
<dbReference type="FunFam" id="3.60.150.10:FF:000002">
    <property type="entry name" value="Chorismate synthase"/>
    <property type="match status" value="1"/>
</dbReference>
<dbReference type="GO" id="GO:0009073">
    <property type="term" value="P:aromatic amino acid family biosynthetic process"/>
    <property type="evidence" value="ECO:0007669"/>
    <property type="project" value="UniProtKB-KW"/>
</dbReference>
<dbReference type="Gene3D" id="3.60.150.10">
    <property type="entry name" value="Chorismate synthase AroC"/>
    <property type="match status" value="1"/>
</dbReference>
<dbReference type="EMBL" id="LMVM01000001">
    <property type="protein sequence ID" value="PAV06199.1"/>
    <property type="molecule type" value="Genomic_DNA"/>
</dbReference>
<protein>
    <recommendedName>
        <fullName evidence="3 11">Chorismate synthase</fullName>
        <shortName evidence="11">CS</shortName>
        <ecNumber evidence="3 11">4.2.3.5</ecNumber>
    </recommendedName>
    <alternativeName>
        <fullName evidence="11">5-enolpyruvylshikimate-3-phosphate phospholyase</fullName>
    </alternativeName>
</protein>
<evidence type="ECO:0000256" key="2">
    <source>
        <dbReference type="ARBA" id="ARBA00008014"/>
    </source>
</evidence>
<keyword evidence="7 11" id="KW-0274">FAD</keyword>
<dbReference type="PANTHER" id="PTHR21085">
    <property type="entry name" value="CHORISMATE SYNTHASE"/>
    <property type="match status" value="1"/>
</dbReference>
<keyword evidence="8 11" id="KW-0521">NADP</keyword>
<sequence>MSGNTTGKMFKITTFGSSHGTALGAVVDGCPAGLKLSKEDIQVELDKRRPGTSKITTSRGETDEVQILSGIFEGKTDGTPITAAVYNRDMDSSAYKALRNKPRPGHADYGWISKYGHYDYRGGGRASGRTTIGHVIGGAVAKKLLEKLNIKIIAHVTKVGSIEAQKVELTEIEKNIKNNSVRCADLEAAAKMEELILDLKQKGDSVGGIVETIVLNVPAGLGEPVFDKLDADIAKVLMGIGSVKGVEIGAGFEAAGLKGSQMNDEFYVDNNKIKTKTNKSGGILGGISDGMPIVTRMAVKPTPSISKVQETVDLEKMDDTEIEIKGRHDPCICPRVTSVAESSIAVVLADHLIRAGFINSCKL</sequence>
<dbReference type="PANTHER" id="PTHR21085:SF0">
    <property type="entry name" value="CHORISMATE SYNTHASE"/>
    <property type="match status" value="1"/>
</dbReference>
<keyword evidence="4 11" id="KW-0028">Amino-acid biosynthesis</keyword>